<evidence type="ECO:0000313" key="1">
    <source>
        <dbReference type="EMBL" id="KAJ4723793.1"/>
    </source>
</evidence>
<protein>
    <submittedName>
        <fullName evidence="1">Disease resistance protein (TIR-NBS-LRR class)</fullName>
    </submittedName>
</protein>
<sequence>MASSSSSSNYEVFLSFRGEDTRETFTSHLFYALCQKKVKTFMDENIEKGKKISADLLNAIIEGSKISIVIISEHYADSKWCLDELVKVHECKKLNSQIVIPIFYGVHPSDVQSQKGSFGKGFEENGKKFQNMPKKVQNWRNALTEASYLSGHESTKFRNDAILVDIIVKDVLKKLEDLTISTDFNGLVGIDSRIEKVISLLRIKSLDSHIVGIWGMGGIGKTTLAKTLFKRHSSDFEGKIFVENVREKFEKDCGLELLRKEILSELLNEENIKTYSNIPQYTNQRLQRIRVLIVLDDVNSLEQLEYLVGGLDQFGRGSKIMITTRDREVLLEFGVVDVYEFETFNDDEALKILCNHAFRQNPCFEDFLELSNKVVHYAKGNALALKVLGSHFHKKSKIAWEKELLILSEISSSKIHNVLKISYDELNLEEKSLFLDIACFFKEVDKDWVTDILDDSREIIDYRLNVLVEKSLVSRSDSSMLQMHDLLQEMGQKIVRQESKNPGKRSRLQKVVSPSLFCPEFQQPSSLEL</sequence>
<comment type="caution">
    <text evidence="1">The sequence shown here is derived from an EMBL/GenBank/DDBJ whole genome shotgun (WGS) entry which is preliminary data.</text>
</comment>
<dbReference type="Proteomes" id="UP001164539">
    <property type="component" value="Chromosome 3"/>
</dbReference>
<dbReference type="EMBL" id="CM051396">
    <property type="protein sequence ID" value="KAJ4723793.1"/>
    <property type="molecule type" value="Genomic_DNA"/>
</dbReference>
<keyword evidence="2" id="KW-1185">Reference proteome</keyword>
<reference evidence="1 2" key="1">
    <citation type="journal article" date="2023" name="Science">
        <title>Complex scaffold remodeling in plant triterpene biosynthesis.</title>
        <authorList>
            <person name="De La Pena R."/>
            <person name="Hodgson H."/>
            <person name="Liu J.C."/>
            <person name="Stephenson M.J."/>
            <person name="Martin A.C."/>
            <person name="Owen C."/>
            <person name="Harkess A."/>
            <person name="Leebens-Mack J."/>
            <person name="Jimenez L.E."/>
            <person name="Osbourn A."/>
            <person name="Sattely E.S."/>
        </authorList>
    </citation>
    <scope>NUCLEOTIDE SEQUENCE [LARGE SCALE GENOMIC DNA]</scope>
    <source>
        <strain evidence="2">cv. JPN11</strain>
        <tissue evidence="1">Leaf</tissue>
    </source>
</reference>
<gene>
    <name evidence="1" type="ORF">OWV82_007117</name>
</gene>
<accession>A0ACC1YKY1</accession>
<proteinExistence type="predicted"/>
<organism evidence="1 2">
    <name type="scientific">Melia azedarach</name>
    <name type="common">Chinaberry tree</name>
    <dbReference type="NCBI Taxonomy" id="155640"/>
    <lineage>
        <taxon>Eukaryota</taxon>
        <taxon>Viridiplantae</taxon>
        <taxon>Streptophyta</taxon>
        <taxon>Embryophyta</taxon>
        <taxon>Tracheophyta</taxon>
        <taxon>Spermatophyta</taxon>
        <taxon>Magnoliopsida</taxon>
        <taxon>eudicotyledons</taxon>
        <taxon>Gunneridae</taxon>
        <taxon>Pentapetalae</taxon>
        <taxon>rosids</taxon>
        <taxon>malvids</taxon>
        <taxon>Sapindales</taxon>
        <taxon>Meliaceae</taxon>
        <taxon>Melia</taxon>
    </lineage>
</organism>
<name>A0ACC1YKY1_MELAZ</name>
<evidence type="ECO:0000313" key="2">
    <source>
        <dbReference type="Proteomes" id="UP001164539"/>
    </source>
</evidence>